<sequence>MTELIRKIAFLVDKKELDFLNEACLYGANADKNLEKAVKEGGNVFTKDVRRKICLPSSKSLFNFAKVIIKTFGFYFDHCFGYYDNFQRYHDSKKAYELFVDIGEETSSPTIKGVKKTQIRQVFQNPGDKMLFLFDYGDGWRFGIELIDVKYIDKWNLDPVVLKSIGEAPGNVL</sequence>
<proteinExistence type="predicted"/>
<organism evidence="2 3">
    <name type="scientific">Candidatus Sherwoodlollariibacterium unditelluris</name>
    <dbReference type="NCBI Taxonomy" id="1974757"/>
    <lineage>
        <taxon>Bacteria</taxon>
        <taxon>Pseudomonadati</taxon>
        <taxon>Candidatus Omnitrophota</taxon>
        <taxon>Candidatus Sherwoodlollariibacterium</taxon>
    </lineage>
</organism>
<dbReference type="AlphaFoldDB" id="A0A2G9YJQ6"/>
<evidence type="ECO:0000259" key="1">
    <source>
        <dbReference type="Pfam" id="PF07929"/>
    </source>
</evidence>
<dbReference type="Proteomes" id="UP000231292">
    <property type="component" value="Unassembled WGS sequence"/>
</dbReference>
<comment type="caution">
    <text evidence="2">The sequence shown here is derived from an EMBL/GenBank/DDBJ whole genome shotgun (WGS) entry which is preliminary data.</text>
</comment>
<reference evidence="2 3" key="1">
    <citation type="submission" date="2017-09" db="EMBL/GenBank/DDBJ databases">
        <title>Depth-based differentiation of microbial function through sediment-hosted aquifers and enrichment of novel symbionts in the deep terrestrial subsurface.</title>
        <authorList>
            <person name="Probst A.J."/>
            <person name="Ladd B."/>
            <person name="Jarett J.K."/>
            <person name="Geller-Mcgrath D.E."/>
            <person name="Sieber C.M."/>
            <person name="Emerson J.B."/>
            <person name="Anantharaman K."/>
            <person name="Thomas B.C."/>
            <person name="Malmstrom R."/>
            <person name="Stieglmeier M."/>
            <person name="Klingl A."/>
            <person name="Woyke T."/>
            <person name="Ryan C.M."/>
            <person name="Banfield J.F."/>
        </authorList>
    </citation>
    <scope>NUCLEOTIDE SEQUENCE [LARGE SCALE GENOMIC DNA]</scope>
    <source>
        <strain evidence="2">CG23_combo_of_CG06-09_8_20_14_all_41_10</strain>
    </source>
</reference>
<evidence type="ECO:0000313" key="3">
    <source>
        <dbReference type="Proteomes" id="UP000231292"/>
    </source>
</evidence>
<dbReference type="EMBL" id="PCRK01000136">
    <property type="protein sequence ID" value="PIP18963.1"/>
    <property type="molecule type" value="Genomic_DNA"/>
</dbReference>
<dbReference type="Pfam" id="PF07929">
    <property type="entry name" value="PRiA4_ORF3"/>
    <property type="match status" value="1"/>
</dbReference>
<dbReference type="SUPFAM" id="SSF159941">
    <property type="entry name" value="MM3350-like"/>
    <property type="match status" value="1"/>
</dbReference>
<dbReference type="InterPro" id="IPR024047">
    <property type="entry name" value="MM3350-like_sf"/>
</dbReference>
<protein>
    <recommendedName>
        <fullName evidence="1">Plasmid pRiA4b Orf3-like domain-containing protein</fullName>
    </recommendedName>
</protein>
<feature type="domain" description="Plasmid pRiA4b Orf3-like" evidence="1">
    <location>
        <begin position="47"/>
        <end position="169"/>
    </location>
</feature>
<evidence type="ECO:0000313" key="2">
    <source>
        <dbReference type="EMBL" id="PIP18963.1"/>
    </source>
</evidence>
<dbReference type="InterPro" id="IPR012912">
    <property type="entry name" value="Plasmid_pRiA4b_Orf3-like"/>
</dbReference>
<name>A0A2G9YJQ6_9BACT</name>
<gene>
    <name evidence="2" type="ORF">COX41_05390</name>
</gene>
<dbReference type="Gene3D" id="3.10.290.30">
    <property type="entry name" value="MM3350-like"/>
    <property type="match status" value="1"/>
</dbReference>
<accession>A0A2G9YJQ6</accession>